<dbReference type="AlphaFoldDB" id="A0A0F9PNM1"/>
<proteinExistence type="predicted"/>
<dbReference type="EMBL" id="LAZR01006096">
    <property type="protein sequence ID" value="KKM94762.1"/>
    <property type="molecule type" value="Genomic_DNA"/>
</dbReference>
<gene>
    <name evidence="1" type="ORF">LCGC14_1194990</name>
</gene>
<protein>
    <submittedName>
        <fullName evidence="1">Uncharacterized protein</fullName>
    </submittedName>
</protein>
<accession>A0A0F9PNM1</accession>
<evidence type="ECO:0000313" key="1">
    <source>
        <dbReference type="EMBL" id="KKM94762.1"/>
    </source>
</evidence>
<name>A0A0F9PNM1_9ZZZZ</name>
<reference evidence="1" key="1">
    <citation type="journal article" date="2015" name="Nature">
        <title>Complex archaea that bridge the gap between prokaryotes and eukaryotes.</title>
        <authorList>
            <person name="Spang A."/>
            <person name="Saw J.H."/>
            <person name="Jorgensen S.L."/>
            <person name="Zaremba-Niedzwiedzka K."/>
            <person name="Martijn J."/>
            <person name="Lind A.E."/>
            <person name="van Eijk R."/>
            <person name="Schleper C."/>
            <person name="Guy L."/>
            <person name="Ettema T.J."/>
        </authorList>
    </citation>
    <scope>NUCLEOTIDE SEQUENCE</scope>
</reference>
<organism evidence="1">
    <name type="scientific">marine sediment metagenome</name>
    <dbReference type="NCBI Taxonomy" id="412755"/>
    <lineage>
        <taxon>unclassified sequences</taxon>
        <taxon>metagenomes</taxon>
        <taxon>ecological metagenomes</taxon>
    </lineage>
</organism>
<comment type="caution">
    <text evidence="1">The sequence shown here is derived from an EMBL/GenBank/DDBJ whole genome shotgun (WGS) entry which is preliminary data.</text>
</comment>
<sequence>MTPDEIKQRIEDLRKREKILTRENNIVWAEKTKLRDEYKRLTGKDI</sequence>